<dbReference type="PIRSF" id="PIRSF018266">
    <property type="entry name" value="FecR"/>
    <property type="match status" value="1"/>
</dbReference>
<accession>A0AAU9DKP4</accession>
<feature type="domain" description="FecR protein" evidence="1">
    <location>
        <begin position="113"/>
        <end position="201"/>
    </location>
</feature>
<dbReference type="Proteomes" id="UP001348817">
    <property type="component" value="Plasmid pFA2"/>
</dbReference>
<protein>
    <submittedName>
        <fullName evidence="3">Anti-sigma factor</fullName>
    </submittedName>
</protein>
<dbReference type="PANTHER" id="PTHR30273:SF2">
    <property type="entry name" value="PROTEIN FECR"/>
    <property type="match status" value="1"/>
</dbReference>
<evidence type="ECO:0000313" key="3">
    <source>
        <dbReference type="EMBL" id="BDD11830.1"/>
    </source>
</evidence>
<feature type="domain" description="Protein FecR C-terminal" evidence="2">
    <location>
        <begin position="245"/>
        <end position="301"/>
    </location>
</feature>
<dbReference type="AlphaFoldDB" id="A0AAU9DKP4"/>
<keyword evidence="4" id="KW-1185">Reference proteome</keyword>
<dbReference type="PANTHER" id="PTHR30273">
    <property type="entry name" value="PERIPLASMIC SIGNAL SENSOR AND SIGMA FACTOR ACTIVATOR FECR-RELATED"/>
    <property type="match status" value="1"/>
</dbReference>
<dbReference type="Gene3D" id="3.55.50.30">
    <property type="match status" value="1"/>
</dbReference>
<dbReference type="InterPro" id="IPR032508">
    <property type="entry name" value="FecR_C"/>
</dbReference>
<keyword evidence="3" id="KW-0614">Plasmid</keyword>
<dbReference type="Pfam" id="PF04773">
    <property type="entry name" value="FecR"/>
    <property type="match status" value="1"/>
</dbReference>
<name>A0AAU9DKP4_9BACT</name>
<evidence type="ECO:0000313" key="4">
    <source>
        <dbReference type="Proteomes" id="UP001348817"/>
    </source>
</evidence>
<organism evidence="3 4">
    <name type="scientific">Fulvitalea axinellae</name>
    <dbReference type="NCBI Taxonomy" id="1182444"/>
    <lineage>
        <taxon>Bacteria</taxon>
        <taxon>Pseudomonadati</taxon>
        <taxon>Bacteroidota</taxon>
        <taxon>Cytophagia</taxon>
        <taxon>Cytophagales</taxon>
        <taxon>Persicobacteraceae</taxon>
        <taxon>Fulvitalea</taxon>
    </lineage>
</organism>
<gene>
    <name evidence="3" type="ORF">FUAX_42620</name>
</gene>
<evidence type="ECO:0000259" key="2">
    <source>
        <dbReference type="Pfam" id="PF16344"/>
    </source>
</evidence>
<evidence type="ECO:0000259" key="1">
    <source>
        <dbReference type="Pfam" id="PF04773"/>
    </source>
</evidence>
<dbReference type="InterPro" id="IPR006860">
    <property type="entry name" value="FecR"/>
</dbReference>
<dbReference type="RefSeq" id="WP_338395229.1">
    <property type="nucleotide sequence ID" value="NZ_AP025316.1"/>
</dbReference>
<dbReference type="Pfam" id="PF16344">
    <property type="entry name" value="FecR_C"/>
    <property type="match status" value="1"/>
</dbReference>
<geneLocation type="plasmid" evidence="3 4">
    <name>pFA2</name>
</geneLocation>
<dbReference type="Gene3D" id="2.60.120.1440">
    <property type="match status" value="1"/>
</dbReference>
<dbReference type="KEGG" id="fax:FUAX_42620"/>
<dbReference type="EMBL" id="AP025316">
    <property type="protein sequence ID" value="BDD11830.1"/>
    <property type="molecule type" value="Genomic_DNA"/>
</dbReference>
<sequence length="314" mass="35769">MKLPFDTEILLRYVRNVSDSSEREMVTRWLEEDEENREFLKRFESFWNALGTEKSARTVDVDGAWAEVSGKLNGAKQRNLFPWRWAVAACVALVAGFGAYQYWERTSWTEYVATDMQKEIVLPDQSRVSLNYHSKIAYRGSDDKREVRVEGEAYFEVQRDTEKPFRITANEAKVEVLGTKFNVTAYSGDSLINVQVTEGLVGFAPEKGLYAKLPKGQEAVFNRNSNNLAVNESMDPNALSWMSKKLVFEDTPLPEVLRSVSLTYGIRLSADPSLYKRTLNARFDNKPKEEVLSVIAALLGANLEESPEGYRYVK</sequence>
<dbReference type="GO" id="GO:0016989">
    <property type="term" value="F:sigma factor antagonist activity"/>
    <property type="evidence" value="ECO:0007669"/>
    <property type="project" value="TreeGrafter"/>
</dbReference>
<proteinExistence type="predicted"/>
<dbReference type="InterPro" id="IPR012373">
    <property type="entry name" value="Ferrdict_sens_TM"/>
</dbReference>
<reference evidence="3 4" key="1">
    <citation type="submission" date="2021-12" db="EMBL/GenBank/DDBJ databases">
        <title>Genome sequencing of bacteria with rrn-lacking chromosome and rrn-plasmid.</title>
        <authorList>
            <person name="Anda M."/>
            <person name="Iwasaki W."/>
        </authorList>
    </citation>
    <scope>NUCLEOTIDE SEQUENCE [LARGE SCALE GENOMIC DNA]</scope>
    <source>
        <strain evidence="3 4">DSM 100852</strain>
        <plasmid evidence="3 4">pFA2</plasmid>
    </source>
</reference>